<protein>
    <submittedName>
        <fullName evidence="9">Uncharacterized protein</fullName>
    </submittedName>
</protein>
<dbReference type="SUPFAM" id="SSF81345">
    <property type="entry name" value="ABC transporter involved in vitamin B12 uptake, BtuC"/>
    <property type="match status" value="1"/>
</dbReference>
<evidence type="ECO:0000256" key="1">
    <source>
        <dbReference type="ARBA" id="ARBA00004651"/>
    </source>
</evidence>
<keyword evidence="5 8" id="KW-0812">Transmembrane</keyword>
<dbReference type="GO" id="GO:0005886">
    <property type="term" value="C:plasma membrane"/>
    <property type="evidence" value="ECO:0007669"/>
    <property type="project" value="UniProtKB-SubCell"/>
</dbReference>
<keyword evidence="4" id="KW-1003">Cell membrane</keyword>
<dbReference type="Pfam" id="PF01032">
    <property type="entry name" value="FecCD"/>
    <property type="match status" value="1"/>
</dbReference>
<evidence type="ECO:0000256" key="6">
    <source>
        <dbReference type="ARBA" id="ARBA00022989"/>
    </source>
</evidence>
<evidence type="ECO:0000256" key="5">
    <source>
        <dbReference type="ARBA" id="ARBA00022692"/>
    </source>
</evidence>
<gene>
    <name evidence="9" type="ORF">DSL92_07625</name>
</gene>
<accession>A0A432JGN0</accession>
<dbReference type="AlphaFoldDB" id="A0A432JGN0"/>
<evidence type="ECO:0000256" key="4">
    <source>
        <dbReference type="ARBA" id="ARBA00022475"/>
    </source>
</evidence>
<dbReference type="GO" id="GO:0022857">
    <property type="term" value="F:transmembrane transporter activity"/>
    <property type="evidence" value="ECO:0007669"/>
    <property type="project" value="InterPro"/>
</dbReference>
<proteinExistence type="inferred from homology"/>
<evidence type="ECO:0000256" key="8">
    <source>
        <dbReference type="SAM" id="Phobius"/>
    </source>
</evidence>
<dbReference type="InterPro" id="IPR000522">
    <property type="entry name" value="ABC_transptr_permease_BtuC"/>
</dbReference>
<dbReference type="EMBL" id="RXHI01000024">
    <property type="protein sequence ID" value="RUA22120.1"/>
    <property type="molecule type" value="Genomic_DNA"/>
</dbReference>
<keyword evidence="7 8" id="KW-0472">Membrane</keyword>
<keyword evidence="3" id="KW-0813">Transport</keyword>
<evidence type="ECO:0000313" key="9">
    <source>
        <dbReference type="EMBL" id="RUA22120.1"/>
    </source>
</evidence>
<feature type="transmembrane region" description="Helical" evidence="8">
    <location>
        <begin position="32"/>
        <end position="50"/>
    </location>
</feature>
<comment type="subcellular location">
    <subcellularLocation>
        <location evidence="1">Cell membrane</location>
        <topology evidence="1">Multi-pass membrane protein</topology>
    </subcellularLocation>
</comment>
<evidence type="ECO:0000256" key="3">
    <source>
        <dbReference type="ARBA" id="ARBA00022448"/>
    </source>
</evidence>
<comment type="caution">
    <text evidence="9">The sequence shown here is derived from an EMBL/GenBank/DDBJ whole genome shotgun (WGS) entry which is preliminary data.</text>
</comment>
<comment type="similarity">
    <text evidence="2">Belongs to the binding-protein-dependent transport system permease family. FecCD subfamily.</text>
</comment>
<evidence type="ECO:0000256" key="2">
    <source>
        <dbReference type="ARBA" id="ARBA00007935"/>
    </source>
</evidence>
<sequence>MANAVLLTDPTRRTDFLGWVSGNINHVYADQLFRFWWIGLAALALLYLLARPLTLIMLGTDGCLGWGQRALVRLLALLAVVLAASSSSVRASRLRGASRATSCVLSPGPISLAACPAQRWWSDRLPAGRSHGSS</sequence>
<feature type="transmembrane region" description="Helical" evidence="8">
    <location>
        <begin position="70"/>
        <end position="89"/>
    </location>
</feature>
<keyword evidence="6 8" id="KW-1133">Transmembrane helix</keyword>
<dbReference type="Gene3D" id="1.10.3470.10">
    <property type="entry name" value="ABC transporter involved in vitamin B12 uptake, BtuC"/>
    <property type="match status" value="1"/>
</dbReference>
<dbReference type="InterPro" id="IPR037294">
    <property type="entry name" value="ABC_BtuC-like"/>
</dbReference>
<evidence type="ECO:0000256" key="7">
    <source>
        <dbReference type="ARBA" id="ARBA00023136"/>
    </source>
</evidence>
<organism evidence="9">
    <name type="scientific">Billgrantia gudaonensis</name>
    <dbReference type="NCBI Taxonomy" id="376427"/>
    <lineage>
        <taxon>Bacteria</taxon>
        <taxon>Pseudomonadati</taxon>
        <taxon>Pseudomonadota</taxon>
        <taxon>Gammaproteobacteria</taxon>
        <taxon>Oceanospirillales</taxon>
        <taxon>Halomonadaceae</taxon>
        <taxon>Billgrantia</taxon>
    </lineage>
</organism>
<reference evidence="9" key="1">
    <citation type="submission" date="2018-12" db="EMBL/GenBank/DDBJ databases">
        <authorList>
            <person name="Jadhav K."/>
            <person name="Kushwaha B."/>
            <person name="Jadhav I."/>
        </authorList>
    </citation>
    <scope>NUCLEOTIDE SEQUENCE [LARGE SCALE GENOMIC DNA]</scope>
    <source>
        <strain evidence="9">SBS 10</strain>
    </source>
</reference>
<name>A0A432JGN0_9GAMM</name>